<dbReference type="AlphaFoldDB" id="A0A9N6WRU8"/>
<dbReference type="InterPro" id="IPR007150">
    <property type="entry name" value="HUS1/Mec3"/>
</dbReference>
<dbReference type="GO" id="GO:0030896">
    <property type="term" value="C:checkpoint clamp complex"/>
    <property type="evidence" value="ECO:0007669"/>
    <property type="project" value="InterPro"/>
</dbReference>
<dbReference type="PANTHER" id="PTHR12900:SF0">
    <property type="entry name" value="CHECKPOINT PROTEIN"/>
    <property type="match status" value="1"/>
</dbReference>
<dbReference type="Pfam" id="PF04005">
    <property type="entry name" value="Hus1"/>
    <property type="match status" value="1"/>
</dbReference>
<accession>A0A9N6WRU8</accession>
<dbReference type="GO" id="GO:0006289">
    <property type="term" value="P:nucleotide-excision repair"/>
    <property type="evidence" value="ECO:0007669"/>
    <property type="project" value="TreeGrafter"/>
</dbReference>
<dbReference type="GO" id="GO:0035861">
    <property type="term" value="C:site of double-strand break"/>
    <property type="evidence" value="ECO:0007669"/>
    <property type="project" value="TreeGrafter"/>
</dbReference>
<comment type="subcellular location">
    <subcellularLocation>
        <location evidence="1">Nucleus</location>
    </subcellularLocation>
</comment>
<evidence type="ECO:0000313" key="5">
    <source>
        <dbReference type="EMBL" id="CAG4646007.1"/>
    </source>
</evidence>
<dbReference type="GO" id="GO:0031573">
    <property type="term" value="P:mitotic intra-S DNA damage checkpoint signaling"/>
    <property type="evidence" value="ECO:0007669"/>
    <property type="project" value="TreeGrafter"/>
</dbReference>
<dbReference type="InterPro" id="IPR016580">
    <property type="entry name" value="HUS1"/>
</dbReference>
<dbReference type="GO" id="GO:0033314">
    <property type="term" value="P:mitotic DNA replication checkpoint signaling"/>
    <property type="evidence" value="ECO:0007669"/>
    <property type="project" value="TreeGrafter"/>
</dbReference>
<evidence type="ECO:0000256" key="4">
    <source>
        <dbReference type="PIRNR" id="PIRNR011312"/>
    </source>
</evidence>
<reference evidence="5" key="1">
    <citation type="submission" date="2021-04" db="EMBL/GenBank/DDBJ databases">
        <authorList>
            <person name="Cornetti L."/>
        </authorList>
    </citation>
    <scope>NUCLEOTIDE SEQUENCE</scope>
</reference>
<sequence length="241" mass="27504">MFFIIRDQQSHSSSPVIWCEIEPNNFFESYSMDGLSATENEIYLEFVSNTVAKVVGSMKTAVSAKFIKIKLTKKVNQPCLTIDINLPTLSNARRSVTHDIPVTVIPNRLWSDYKEPDIPAWDIITSVPPIRQLTTIIDRMKKLVTVAQIIVNVEGEITISANNSLLTINSHFDRVDVIEHRDRRKQSSVYVDVKKLHQFLSGDLVTENIQCCIVDKKLMCLQIMNDFMTLRYFLPPANSDI</sequence>
<dbReference type="EMBL" id="OC989352">
    <property type="protein sequence ID" value="CAG4646007.1"/>
    <property type="molecule type" value="Genomic_DNA"/>
</dbReference>
<organism evidence="5">
    <name type="scientific">Lynceus sp. MCZ IZ 141354</name>
    <dbReference type="NCBI Taxonomy" id="1930659"/>
    <lineage>
        <taxon>Eukaryota</taxon>
        <taxon>Metazoa</taxon>
        <taxon>Ecdysozoa</taxon>
        <taxon>Arthropoda</taxon>
        <taxon>Crustacea</taxon>
        <taxon>Branchiopoda</taxon>
        <taxon>Diplostraca</taxon>
        <taxon>Laevicaudata</taxon>
        <taxon>Lynceidae</taxon>
        <taxon>Lynceus</taxon>
    </lineage>
</organism>
<proteinExistence type="inferred from homology"/>
<dbReference type="GO" id="GO:0000723">
    <property type="term" value="P:telomere maintenance"/>
    <property type="evidence" value="ECO:0007669"/>
    <property type="project" value="TreeGrafter"/>
</dbReference>
<evidence type="ECO:0000256" key="1">
    <source>
        <dbReference type="ARBA" id="ARBA00004123"/>
    </source>
</evidence>
<gene>
    <name evidence="5" type="primary">EOG090X0TJE</name>
</gene>
<dbReference type="GO" id="GO:0000724">
    <property type="term" value="P:double-strand break repair via homologous recombination"/>
    <property type="evidence" value="ECO:0007669"/>
    <property type="project" value="TreeGrafter"/>
</dbReference>
<evidence type="ECO:0000256" key="2">
    <source>
        <dbReference type="ARBA" id="ARBA00005563"/>
    </source>
</evidence>
<protein>
    <recommendedName>
        <fullName evidence="4">Checkpoint protein</fullName>
    </recommendedName>
</protein>
<dbReference type="GO" id="GO:0044778">
    <property type="term" value="P:meiotic DNA integrity checkpoint signaling"/>
    <property type="evidence" value="ECO:0007669"/>
    <property type="project" value="TreeGrafter"/>
</dbReference>
<comment type="similarity">
    <text evidence="2 4">Belongs to the HUS1 family.</text>
</comment>
<evidence type="ECO:0000256" key="3">
    <source>
        <dbReference type="ARBA" id="ARBA00023242"/>
    </source>
</evidence>
<dbReference type="Gene3D" id="3.70.10.10">
    <property type="match status" value="1"/>
</dbReference>
<dbReference type="PANTHER" id="PTHR12900">
    <property type="entry name" value="MITOTIC AND DNA DAMAGE CHECKPOINT PROTEIN HUS1"/>
    <property type="match status" value="1"/>
</dbReference>
<keyword evidence="3" id="KW-0539">Nucleus</keyword>
<dbReference type="GO" id="GO:0005730">
    <property type="term" value="C:nucleolus"/>
    <property type="evidence" value="ECO:0007669"/>
    <property type="project" value="InterPro"/>
</dbReference>
<name>A0A9N6WRU8_9CRUS</name>
<dbReference type="PIRSF" id="PIRSF011312">
    <property type="entry name" value="Cell_cycle_HUS1"/>
    <property type="match status" value="1"/>
</dbReference>